<dbReference type="InterPro" id="IPR052086">
    <property type="entry name" value="Mannan_Polymerase_Subunit"/>
</dbReference>
<dbReference type="GO" id="GO:0000009">
    <property type="term" value="F:alpha-1,6-mannosyltransferase activity"/>
    <property type="evidence" value="ECO:0007669"/>
    <property type="project" value="TreeGrafter"/>
</dbReference>
<dbReference type="InterPro" id="IPR036291">
    <property type="entry name" value="NAD(P)-bd_dom_sf"/>
</dbReference>
<dbReference type="PANTHER" id="PTHR43083">
    <property type="entry name" value="MANNAN POLYMERASE II"/>
    <property type="match status" value="1"/>
</dbReference>
<organism evidence="9 10">
    <name type="scientific">Endocarpon pusillum (strain Z07020 / HMAS-L-300199)</name>
    <name type="common">Lichen-forming fungus</name>
    <dbReference type="NCBI Taxonomy" id="1263415"/>
    <lineage>
        <taxon>Eukaryota</taxon>
        <taxon>Fungi</taxon>
        <taxon>Dikarya</taxon>
        <taxon>Ascomycota</taxon>
        <taxon>Pezizomycotina</taxon>
        <taxon>Eurotiomycetes</taxon>
        <taxon>Chaetothyriomycetidae</taxon>
        <taxon>Verrucariales</taxon>
        <taxon>Verrucariaceae</taxon>
        <taxon>Endocarpon</taxon>
    </lineage>
</organism>
<dbReference type="Pfam" id="PF03452">
    <property type="entry name" value="Anp1"/>
    <property type="match status" value="1"/>
</dbReference>
<dbReference type="AlphaFoldDB" id="U1GIT5"/>
<evidence type="ECO:0000313" key="10">
    <source>
        <dbReference type="Proteomes" id="UP000019373"/>
    </source>
</evidence>
<keyword evidence="5" id="KW-0333">Golgi apparatus</keyword>
<dbReference type="Gene3D" id="3.40.50.720">
    <property type="entry name" value="NAD(P)-binding Rossmann-like Domain"/>
    <property type="match status" value="1"/>
</dbReference>
<evidence type="ECO:0000256" key="3">
    <source>
        <dbReference type="ARBA" id="ARBA00022968"/>
    </source>
</evidence>
<dbReference type="eggNOG" id="ENOG502QVDT">
    <property type="taxonomic scope" value="Eukaryota"/>
</dbReference>
<proteinExistence type="inferred from homology"/>
<protein>
    <recommendedName>
        <fullName evidence="11">Mannan polymerase II complex ANP1 subunit</fullName>
    </recommendedName>
</protein>
<feature type="region of interest" description="Disordered" evidence="8">
    <location>
        <begin position="693"/>
        <end position="800"/>
    </location>
</feature>
<evidence type="ECO:0000256" key="8">
    <source>
        <dbReference type="SAM" id="MobiDB-lite"/>
    </source>
</evidence>
<evidence type="ECO:0000256" key="6">
    <source>
        <dbReference type="ARBA" id="ARBA00023136"/>
    </source>
</evidence>
<keyword evidence="6" id="KW-0472">Membrane</keyword>
<name>U1GIT5_ENDPU</name>
<dbReference type="RefSeq" id="XP_007802643.1">
    <property type="nucleotide sequence ID" value="XM_007804452.1"/>
</dbReference>
<evidence type="ECO:0000313" key="9">
    <source>
        <dbReference type="EMBL" id="ERF71721.1"/>
    </source>
</evidence>
<gene>
    <name evidence="9" type="ORF">EPUS_05593</name>
</gene>
<dbReference type="Gene3D" id="3.90.550.10">
    <property type="entry name" value="Spore Coat Polysaccharide Biosynthesis Protein SpsA, Chain A"/>
    <property type="match status" value="1"/>
</dbReference>
<keyword evidence="10" id="KW-1185">Reference proteome</keyword>
<dbReference type="PANTHER" id="PTHR43083:SF2">
    <property type="entry name" value="MANNAN POLYMERASE II COMPLEX ANP1 SUBUNIT"/>
    <property type="match status" value="1"/>
</dbReference>
<evidence type="ECO:0000256" key="5">
    <source>
        <dbReference type="ARBA" id="ARBA00023034"/>
    </source>
</evidence>
<dbReference type="GeneID" id="19240541"/>
<dbReference type="EMBL" id="KE721194">
    <property type="protein sequence ID" value="ERF71721.1"/>
    <property type="molecule type" value="Genomic_DNA"/>
</dbReference>
<dbReference type="GO" id="GO:0000032">
    <property type="term" value="P:cell wall mannoprotein biosynthetic process"/>
    <property type="evidence" value="ECO:0007669"/>
    <property type="project" value="TreeGrafter"/>
</dbReference>
<dbReference type="HOGENOM" id="CLU_018302_0_0_1"/>
<dbReference type="Proteomes" id="UP000019373">
    <property type="component" value="Unassembled WGS sequence"/>
</dbReference>
<dbReference type="InterPro" id="IPR002347">
    <property type="entry name" value="SDR_fam"/>
</dbReference>
<comment type="similarity">
    <text evidence="7">Belongs to the ANP1/MMN9/VAN1 family.</text>
</comment>
<evidence type="ECO:0000256" key="7">
    <source>
        <dbReference type="ARBA" id="ARBA00037964"/>
    </source>
</evidence>
<comment type="subcellular location">
    <subcellularLocation>
        <location evidence="1">Golgi apparatus membrane</location>
        <topology evidence="1">Single-pass type II membrane protein</topology>
    </subcellularLocation>
</comment>
<sequence>MATPLSGTVVITGASGSLGSKIALKIARRHPLCHLLLTARDVWSKKVEVLSEDIRSLGPRSFEIAKLDLASFRSVRKFTKSTVDRVRTGDIPSIQLLINCAAIVSFKADAFTEDGFDLVYQTNCLAPFLLTIDLLEAFRLSDGGNGTRVINIGCSLMSHGKLDYFDNYTSKKIDSPLGVDEGLIRFGSSKLLLNALMYALRRSLAMTSKIDLTIFTLDPTRTSYSSRHATKTPAKPRMKTGLLLAIPYMTQMFLKNMINSASRSADAVVKVAFDPLKHDRIGEEKYFVLEDEYYVRDTVKLTNDHEFMEMFLRQSLMDVGVADEEIVSPVFQPRQTHLHQRNRILKLLGLGCVLTFFGLLILHPSTRNHLPLLGVASPAVKHFEIETLRYYDLETVQGTSRGWEREERVLLCTPLRDAEEHLRMFFNHLRNFTYPHHLIDLAFLVSDSKDNTEGLLTQLLEELQADPDPKQPYGEISVIHKDFGQKVNQDVESRHGFAAQASRRKLMAQARNWLMYSALRPTHSWVYWRDADVETAPVTLIEDLMRHDKDVIVPNVWRPLPDWLGGEQPYDLNSWQESETALALAETLDEDAVIVEGYAEYATWRPHLAYLRDPYGDPDMEMEIDGVGGVSILAKARVFRAGVHFPAFSFEKHAETEGFGKMARRMGFSVVGLPHYTVWHLYEPSEQDLQHMQEMEAERNSRAQEEKEREERMKRIKEEFKDPNSQWEKDKAGIAEKTRQEEKAAAEKKVAAETKEAAKETAAEAKAEQAGEKIQSPDTASTSEESVKGKRPLGKKASSD</sequence>
<accession>U1GIT5</accession>
<dbReference type="OMA" id="KAQPFVH"/>
<evidence type="ECO:0008006" key="11">
    <source>
        <dbReference type="Google" id="ProtNLM"/>
    </source>
</evidence>
<keyword evidence="4" id="KW-1133">Transmembrane helix</keyword>
<evidence type="ECO:0000256" key="2">
    <source>
        <dbReference type="ARBA" id="ARBA00022692"/>
    </source>
</evidence>
<keyword evidence="3" id="KW-0735">Signal-anchor</keyword>
<feature type="compositionally biased region" description="Basic and acidic residues" evidence="8">
    <location>
        <begin position="693"/>
        <end position="771"/>
    </location>
</feature>
<dbReference type="SUPFAM" id="SSF51735">
    <property type="entry name" value="NAD(P)-binding Rossmann-fold domains"/>
    <property type="match status" value="1"/>
</dbReference>
<keyword evidence="2" id="KW-0812">Transmembrane</keyword>
<evidence type="ECO:0000256" key="4">
    <source>
        <dbReference type="ARBA" id="ARBA00022989"/>
    </source>
</evidence>
<dbReference type="GO" id="GO:0000136">
    <property type="term" value="C:mannan polymerase complex"/>
    <property type="evidence" value="ECO:0007669"/>
    <property type="project" value="TreeGrafter"/>
</dbReference>
<dbReference type="GO" id="GO:0006487">
    <property type="term" value="P:protein N-linked glycosylation"/>
    <property type="evidence" value="ECO:0007669"/>
    <property type="project" value="TreeGrafter"/>
</dbReference>
<dbReference type="SUPFAM" id="SSF53448">
    <property type="entry name" value="Nucleotide-diphospho-sugar transferases"/>
    <property type="match status" value="1"/>
</dbReference>
<dbReference type="InterPro" id="IPR029044">
    <property type="entry name" value="Nucleotide-diphossugar_trans"/>
</dbReference>
<dbReference type="Pfam" id="PF00106">
    <property type="entry name" value="adh_short"/>
    <property type="match status" value="1"/>
</dbReference>
<reference evidence="10" key="1">
    <citation type="journal article" date="2014" name="BMC Genomics">
        <title>Genome characteristics reveal the impact of lichenization on lichen-forming fungus Endocarpon pusillum Hedwig (Verrucariales, Ascomycota).</title>
        <authorList>
            <person name="Wang Y.-Y."/>
            <person name="Liu B."/>
            <person name="Zhang X.-Y."/>
            <person name="Zhou Q.-M."/>
            <person name="Zhang T."/>
            <person name="Li H."/>
            <person name="Yu Y.-F."/>
            <person name="Zhang X.-L."/>
            <person name="Hao X.-Y."/>
            <person name="Wang M."/>
            <person name="Wang L."/>
            <person name="Wei J.-C."/>
        </authorList>
    </citation>
    <scope>NUCLEOTIDE SEQUENCE [LARGE SCALE GENOMIC DNA]</scope>
    <source>
        <strain evidence="10">Z07020 / HMAS-L-300199</strain>
    </source>
</reference>
<dbReference type="FunFam" id="3.90.550.10:FF:000017">
    <property type="entry name" value="Mannan polymerase II complex ANP1 subunit"/>
    <property type="match status" value="1"/>
</dbReference>
<evidence type="ECO:0000256" key="1">
    <source>
        <dbReference type="ARBA" id="ARBA00004323"/>
    </source>
</evidence>
<dbReference type="OrthoDB" id="204164at2759"/>